<protein>
    <recommendedName>
        <fullName evidence="3">Galactose oxidase/kelch repeat superfamily protein</fullName>
    </recommendedName>
</protein>
<reference evidence="2" key="1">
    <citation type="journal article" date="2016" name="Proc. Natl. Acad. Sci. U.S.A.">
        <title>Chromosome-level assembly of Arabidopsis thaliana Ler reveals the extent of translocation and inversion polymorphisms.</title>
        <authorList>
            <person name="Zapata L."/>
            <person name="Ding J."/>
            <person name="Willing E.M."/>
            <person name="Hartwig B."/>
            <person name="Bezdan D."/>
            <person name="Jiao W.B."/>
            <person name="Patel V."/>
            <person name="Velikkakam James G."/>
            <person name="Koornneef M."/>
            <person name="Ossowski S."/>
            <person name="Schneeberger K."/>
        </authorList>
    </citation>
    <scope>NUCLEOTIDE SEQUENCE [LARGE SCALE GENOMIC DNA]</scope>
    <source>
        <strain evidence="2">cv. Landsberg erecta</strain>
    </source>
</reference>
<dbReference type="Proteomes" id="UP000078284">
    <property type="component" value="Chromosome 4"/>
</dbReference>
<evidence type="ECO:0008006" key="3">
    <source>
        <dbReference type="Google" id="ProtNLM"/>
    </source>
</evidence>
<evidence type="ECO:0000313" key="1">
    <source>
        <dbReference type="EMBL" id="OAO99142.1"/>
    </source>
</evidence>
<dbReference type="AlphaFoldDB" id="A0A178V271"/>
<organism evidence="1 2">
    <name type="scientific">Arabidopsis thaliana</name>
    <name type="common">Mouse-ear cress</name>
    <dbReference type="NCBI Taxonomy" id="3702"/>
    <lineage>
        <taxon>Eukaryota</taxon>
        <taxon>Viridiplantae</taxon>
        <taxon>Streptophyta</taxon>
        <taxon>Embryophyta</taxon>
        <taxon>Tracheophyta</taxon>
        <taxon>Spermatophyta</taxon>
        <taxon>Magnoliopsida</taxon>
        <taxon>eudicotyledons</taxon>
        <taxon>Gunneridae</taxon>
        <taxon>Pentapetalae</taxon>
        <taxon>rosids</taxon>
        <taxon>malvids</taxon>
        <taxon>Brassicales</taxon>
        <taxon>Brassicaceae</taxon>
        <taxon>Camelineae</taxon>
        <taxon>Arabidopsis</taxon>
    </lineage>
</organism>
<proteinExistence type="predicted"/>
<comment type="caution">
    <text evidence="1">The sequence shown here is derived from an EMBL/GenBank/DDBJ whole genome shotgun (WGS) entry which is preliminary data.</text>
</comment>
<evidence type="ECO:0000313" key="2">
    <source>
        <dbReference type="Proteomes" id="UP000078284"/>
    </source>
</evidence>
<dbReference type="EMBL" id="LUHQ01000004">
    <property type="protein sequence ID" value="OAO99142.1"/>
    <property type="molecule type" value="Genomic_DNA"/>
</dbReference>
<accession>A0A178V271</accession>
<sequence length="80" mass="9165">MSLEKKHVLMLSTVRSVFGGISSKYYDTAENYGEVYDPKTQTWEPTKCTGRFSREKIIGLEEPSSKYLISVTKPWPEEGE</sequence>
<name>A0A178V271_ARATH</name>
<dbReference type="InterPro" id="IPR006652">
    <property type="entry name" value="Kelch_1"/>
</dbReference>
<dbReference type="Pfam" id="PF01344">
    <property type="entry name" value="Kelch_1"/>
    <property type="match status" value="1"/>
</dbReference>
<gene>
    <name evidence="1" type="ordered locus">AXX17_At4g10720</name>
</gene>